<dbReference type="SMART" id="SM00304">
    <property type="entry name" value="HAMP"/>
    <property type="match status" value="1"/>
</dbReference>
<dbReference type="Gene3D" id="3.30.450.20">
    <property type="entry name" value="PAS domain"/>
    <property type="match status" value="1"/>
</dbReference>
<dbReference type="GO" id="GO:0005886">
    <property type="term" value="C:plasma membrane"/>
    <property type="evidence" value="ECO:0007669"/>
    <property type="project" value="TreeGrafter"/>
</dbReference>
<evidence type="ECO:0000259" key="6">
    <source>
        <dbReference type="PROSITE" id="PS50111"/>
    </source>
</evidence>
<dbReference type="SMART" id="SM00283">
    <property type="entry name" value="MA"/>
    <property type="match status" value="1"/>
</dbReference>
<keyword evidence="5" id="KW-0812">Transmembrane</keyword>
<dbReference type="PROSITE" id="PS50111">
    <property type="entry name" value="CHEMOTAXIS_TRANSDUC_2"/>
    <property type="match status" value="1"/>
</dbReference>
<dbReference type="PANTHER" id="PTHR43531">
    <property type="entry name" value="PROTEIN ICFG"/>
    <property type="match status" value="1"/>
</dbReference>
<evidence type="ECO:0000256" key="1">
    <source>
        <dbReference type="ARBA" id="ARBA00004370"/>
    </source>
</evidence>
<evidence type="ECO:0000313" key="9">
    <source>
        <dbReference type="Proteomes" id="UP000247811"/>
    </source>
</evidence>
<dbReference type="InterPro" id="IPR003660">
    <property type="entry name" value="HAMP_dom"/>
</dbReference>
<dbReference type="OrthoDB" id="9763018at2"/>
<evidence type="ECO:0000259" key="7">
    <source>
        <dbReference type="PROSITE" id="PS50885"/>
    </source>
</evidence>
<feature type="transmembrane region" description="Helical" evidence="5">
    <location>
        <begin position="332"/>
        <end position="352"/>
    </location>
</feature>
<dbReference type="PROSITE" id="PS50885">
    <property type="entry name" value="HAMP"/>
    <property type="match status" value="1"/>
</dbReference>
<dbReference type="GO" id="GO:0007165">
    <property type="term" value="P:signal transduction"/>
    <property type="evidence" value="ECO:0007669"/>
    <property type="project" value="UniProtKB-KW"/>
</dbReference>
<proteinExistence type="inferred from homology"/>
<organism evidence="8 9">
    <name type="scientific">Sphaerotilus hippei</name>
    <dbReference type="NCBI Taxonomy" id="744406"/>
    <lineage>
        <taxon>Bacteria</taxon>
        <taxon>Pseudomonadati</taxon>
        <taxon>Pseudomonadota</taxon>
        <taxon>Betaproteobacteria</taxon>
        <taxon>Burkholderiales</taxon>
        <taxon>Sphaerotilaceae</taxon>
        <taxon>Sphaerotilus</taxon>
    </lineage>
</organism>
<keyword evidence="2" id="KW-0488">Methylation</keyword>
<comment type="caution">
    <text evidence="8">The sequence shown here is derived from an EMBL/GenBank/DDBJ whole genome shotgun (WGS) entry which is preliminary data.</text>
</comment>
<dbReference type="Pfam" id="PF00672">
    <property type="entry name" value="HAMP"/>
    <property type="match status" value="1"/>
</dbReference>
<dbReference type="CDD" id="cd12912">
    <property type="entry name" value="PDC2_MCP_like"/>
    <property type="match status" value="1"/>
</dbReference>
<dbReference type="InterPro" id="IPR051310">
    <property type="entry name" value="MCP_chemotaxis"/>
</dbReference>
<evidence type="ECO:0000256" key="4">
    <source>
        <dbReference type="PROSITE-ProRule" id="PRU00284"/>
    </source>
</evidence>
<dbReference type="InterPro" id="IPR029151">
    <property type="entry name" value="Sensor-like_sf"/>
</dbReference>
<dbReference type="CDD" id="cd11386">
    <property type="entry name" value="MCP_signal"/>
    <property type="match status" value="1"/>
</dbReference>
<sequence>MTVRSSPWRSAGVGTKLTLGAFALITVALALFVWAIGHSVSRAIEARAAEELQEKTRLLTDLVDTSDKDLKARTGFLARALQQRLAGRFELSADTVDIHGVATPTLRRDQQPLNLDFTLVDDFTRTTGAVATVFAKSGDDFVRITTSLKNASGERAVGTLLDRAHPGWRATRDGASYTGLATLFGRQYMTQYDPIKDEQGRIVGLSFIGLDFSEYLAHLKTTLQNIRIGQAGYFYVLDARPGPHLGDLIVHPTRAGQNIFDQKDSSGRAFIREMVERRNGAIRYPWQNQELGETSARDKIVAFSYVKNWDWIIAGGTHVDEYTAEITSLRNLYALMGAGFVALICALLYLLVRRLVTVPLAQASQAARAIAAGDLTVALRSDRRDEIGTLMAAMDRIGSSLTGVVRSVRQNSESVATACGEIAQGNQDLSARTESQASALQQTAASMEELGSVVRQNAGNARQADQLARDASTVAIEGGRVVAEVVDTMKDINASSRRIADIIQVIDGISFQTNILALNAAVEAARAGESGRGFAVVASEVRTLASRSANAAREIRSLIHDSVERVERGSALVDQAGATMSDVVDGIHRVSTLMGQISTASTEQDTGVAQVGEAVTQIDQATQQNAALVEQMAAAAASLSAQADDLVRSVAVFRV</sequence>
<dbReference type="Pfam" id="PF17201">
    <property type="entry name" value="Cache_3-Cache_2"/>
    <property type="match status" value="1"/>
</dbReference>
<comment type="similarity">
    <text evidence="3">Belongs to the methyl-accepting chemotaxis (MCP) protein family.</text>
</comment>
<dbReference type="RefSeq" id="WP_110402332.1">
    <property type="nucleotide sequence ID" value="NZ_QJJS01000024.1"/>
</dbReference>
<dbReference type="Pfam" id="PF00015">
    <property type="entry name" value="MCPsignal"/>
    <property type="match status" value="1"/>
</dbReference>
<dbReference type="EMBL" id="QJJS01000024">
    <property type="protein sequence ID" value="PXW92404.1"/>
    <property type="molecule type" value="Genomic_DNA"/>
</dbReference>
<keyword evidence="5" id="KW-1133">Transmembrane helix</keyword>
<keyword evidence="4" id="KW-0807">Transducer</keyword>
<evidence type="ECO:0000256" key="3">
    <source>
        <dbReference type="ARBA" id="ARBA00029447"/>
    </source>
</evidence>
<protein>
    <submittedName>
        <fullName evidence="8">Methyl-accepting chemotaxis sensory transducer with Cache sensor</fullName>
    </submittedName>
</protein>
<accession>A0A318GUN7</accession>
<reference evidence="8 9" key="1">
    <citation type="submission" date="2018-05" db="EMBL/GenBank/DDBJ databases">
        <title>Genomic Encyclopedia of Type Strains, Phase IV (KMG-IV): sequencing the most valuable type-strain genomes for metagenomic binning, comparative biology and taxonomic classification.</title>
        <authorList>
            <person name="Goeker M."/>
        </authorList>
    </citation>
    <scope>NUCLEOTIDE SEQUENCE [LARGE SCALE GENOMIC DNA]</scope>
    <source>
        <strain evidence="8 9">DSM 566</strain>
    </source>
</reference>
<dbReference type="FunFam" id="1.10.287.950:FF:000001">
    <property type="entry name" value="Methyl-accepting chemotaxis sensory transducer"/>
    <property type="match status" value="1"/>
</dbReference>
<keyword evidence="5" id="KW-0472">Membrane</keyword>
<dbReference type="GO" id="GO:0006935">
    <property type="term" value="P:chemotaxis"/>
    <property type="evidence" value="ECO:0007669"/>
    <property type="project" value="TreeGrafter"/>
</dbReference>
<keyword evidence="9" id="KW-1185">Reference proteome</keyword>
<dbReference type="InterPro" id="IPR004089">
    <property type="entry name" value="MCPsignal_dom"/>
</dbReference>
<dbReference type="AlphaFoldDB" id="A0A318GUN7"/>
<dbReference type="GO" id="GO:0004888">
    <property type="term" value="F:transmembrane signaling receptor activity"/>
    <property type="evidence" value="ECO:0007669"/>
    <property type="project" value="TreeGrafter"/>
</dbReference>
<feature type="domain" description="Methyl-accepting transducer" evidence="6">
    <location>
        <begin position="411"/>
        <end position="640"/>
    </location>
</feature>
<evidence type="ECO:0000256" key="2">
    <source>
        <dbReference type="ARBA" id="ARBA00022481"/>
    </source>
</evidence>
<dbReference type="SUPFAM" id="SSF58104">
    <property type="entry name" value="Methyl-accepting chemotaxis protein (MCP) signaling domain"/>
    <property type="match status" value="1"/>
</dbReference>
<dbReference type="InterPro" id="IPR033462">
    <property type="entry name" value="Cache_3-Cache_2"/>
</dbReference>
<gene>
    <name evidence="8" type="ORF">C7444_12413</name>
</gene>
<dbReference type="SUPFAM" id="SSF103190">
    <property type="entry name" value="Sensory domain-like"/>
    <property type="match status" value="1"/>
</dbReference>
<feature type="domain" description="HAMP" evidence="7">
    <location>
        <begin position="354"/>
        <end position="406"/>
    </location>
</feature>
<comment type="subcellular location">
    <subcellularLocation>
        <location evidence="1">Membrane</location>
    </subcellularLocation>
</comment>
<evidence type="ECO:0000256" key="5">
    <source>
        <dbReference type="SAM" id="Phobius"/>
    </source>
</evidence>
<name>A0A318GUN7_9BURK</name>
<dbReference type="Proteomes" id="UP000247811">
    <property type="component" value="Unassembled WGS sequence"/>
</dbReference>
<dbReference type="Gene3D" id="1.10.287.950">
    <property type="entry name" value="Methyl-accepting chemotaxis protein"/>
    <property type="match status" value="1"/>
</dbReference>
<dbReference type="PANTHER" id="PTHR43531:SF14">
    <property type="entry name" value="METHYL-ACCEPTING CHEMOTAXIS PROTEIN I-RELATED"/>
    <property type="match status" value="1"/>
</dbReference>
<evidence type="ECO:0000313" key="8">
    <source>
        <dbReference type="EMBL" id="PXW92404.1"/>
    </source>
</evidence>